<dbReference type="Proteomes" id="UP000185192">
    <property type="component" value="Unassembled WGS sequence"/>
</dbReference>
<proteinExistence type="predicted"/>
<dbReference type="RefSeq" id="WP_074203435.1">
    <property type="nucleotide sequence ID" value="NZ_FSQW01000001.1"/>
</dbReference>
<feature type="transmembrane region" description="Helical" evidence="1">
    <location>
        <begin position="202"/>
        <end position="227"/>
    </location>
</feature>
<dbReference type="STRING" id="1123272.SAMN02745824_0349"/>
<dbReference type="EMBL" id="FSQW01000001">
    <property type="protein sequence ID" value="SIN59812.1"/>
    <property type="molecule type" value="Genomic_DNA"/>
</dbReference>
<feature type="transmembrane region" description="Helical" evidence="1">
    <location>
        <begin position="26"/>
        <end position="46"/>
    </location>
</feature>
<evidence type="ECO:0000313" key="3">
    <source>
        <dbReference type="Proteomes" id="UP000185192"/>
    </source>
</evidence>
<evidence type="ECO:0000256" key="1">
    <source>
        <dbReference type="SAM" id="Phobius"/>
    </source>
</evidence>
<sequence>MANPDAKIDISRVLNNMFGVIGRHPFVYLGLSLLIVGIPNALLQTMDGSILSGSGGYSFTASYGSQGLGFIALMLCGTLLQATLIVATINDLGGKPVLLGDCFAKAVQKILPLLGLGIVTAIGIGFGFLLLIVPGVILLLMWMVATPVMMAEDKGVFDSLTRSAQLTSGSKGMLFVLVIIFAVLSMIIATFLGFFGMMGATVLGLFAMITNTVTGALQGAGVASVYVDLRTAKEGTDTDALADVFA</sequence>
<accession>A0A1N6CMT9</accession>
<evidence type="ECO:0008006" key="4">
    <source>
        <dbReference type="Google" id="ProtNLM"/>
    </source>
</evidence>
<feature type="transmembrane region" description="Helical" evidence="1">
    <location>
        <begin position="66"/>
        <end position="89"/>
    </location>
</feature>
<evidence type="ECO:0000313" key="2">
    <source>
        <dbReference type="EMBL" id="SIN59812.1"/>
    </source>
</evidence>
<keyword evidence="3" id="KW-1185">Reference proteome</keyword>
<keyword evidence="1" id="KW-0812">Transmembrane</keyword>
<dbReference type="AlphaFoldDB" id="A0A1N6CMT9"/>
<reference evidence="3" key="1">
    <citation type="submission" date="2016-11" db="EMBL/GenBank/DDBJ databases">
        <authorList>
            <person name="Varghese N."/>
            <person name="Submissions S."/>
        </authorList>
    </citation>
    <scope>NUCLEOTIDE SEQUENCE [LARGE SCALE GENOMIC DNA]</scope>
    <source>
        <strain evidence="3">DSM 22363</strain>
    </source>
</reference>
<keyword evidence="1" id="KW-1133">Transmembrane helix</keyword>
<dbReference type="OrthoDB" id="7472950at2"/>
<protein>
    <recommendedName>
        <fullName evidence="4">Membrane domain of glycerophosphoryl diester phosphodiesterase</fullName>
    </recommendedName>
</protein>
<feature type="transmembrane region" description="Helical" evidence="1">
    <location>
        <begin position="173"/>
        <end position="195"/>
    </location>
</feature>
<name>A0A1N6CMT9_9SPHN</name>
<organism evidence="2 3">
    <name type="scientific">Parasphingorhabdus marina DSM 22363</name>
    <dbReference type="NCBI Taxonomy" id="1123272"/>
    <lineage>
        <taxon>Bacteria</taxon>
        <taxon>Pseudomonadati</taxon>
        <taxon>Pseudomonadota</taxon>
        <taxon>Alphaproteobacteria</taxon>
        <taxon>Sphingomonadales</taxon>
        <taxon>Sphingomonadaceae</taxon>
        <taxon>Parasphingorhabdus</taxon>
    </lineage>
</organism>
<gene>
    <name evidence="2" type="ORF">SAMN02745824_0349</name>
</gene>
<feature type="transmembrane region" description="Helical" evidence="1">
    <location>
        <begin position="110"/>
        <end position="143"/>
    </location>
</feature>
<keyword evidence="1" id="KW-0472">Membrane</keyword>